<reference evidence="1" key="1">
    <citation type="submission" date="2025-08" db="UniProtKB">
        <authorList>
            <consortium name="Ensembl"/>
        </authorList>
    </citation>
    <scope>IDENTIFICATION</scope>
</reference>
<protein>
    <recommendedName>
        <fullName evidence="3">Phosphatidic acid phosphatase type 2/haloperoxidase domain-containing protein</fullName>
    </recommendedName>
</protein>
<evidence type="ECO:0000313" key="1">
    <source>
        <dbReference type="Ensembl" id="ENSMALP00000008632.1"/>
    </source>
</evidence>
<dbReference type="SUPFAM" id="SSF48317">
    <property type="entry name" value="Acid phosphatase/Vanadium-dependent haloperoxidase"/>
    <property type="match status" value="1"/>
</dbReference>
<dbReference type="InterPro" id="IPR036938">
    <property type="entry name" value="PAP2/HPO_sf"/>
</dbReference>
<organism evidence="1 2">
    <name type="scientific">Monopterus albus</name>
    <name type="common">Swamp eel</name>
    <dbReference type="NCBI Taxonomy" id="43700"/>
    <lineage>
        <taxon>Eukaryota</taxon>
        <taxon>Metazoa</taxon>
        <taxon>Chordata</taxon>
        <taxon>Craniata</taxon>
        <taxon>Vertebrata</taxon>
        <taxon>Euteleostomi</taxon>
        <taxon>Actinopterygii</taxon>
        <taxon>Neopterygii</taxon>
        <taxon>Teleostei</taxon>
        <taxon>Neoteleostei</taxon>
        <taxon>Acanthomorphata</taxon>
        <taxon>Anabantaria</taxon>
        <taxon>Synbranchiformes</taxon>
        <taxon>Synbranchidae</taxon>
        <taxon>Monopterus</taxon>
    </lineage>
</organism>
<dbReference type="Proteomes" id="UP000261600">
    <property type="component" value="Unplaced"/>
</dbReference>
<evidence type="ECO:0008006" key="3">
    <source>
        <dbReference type="Google" id="ProtNLM"/>
    </source>
</evidence>
<accession>A0A3Q3J5X3</accession>
<sequence length="113" mass="12786">TSAAGLKVLPRPLCLFRTTLFMECYSFPSGHATWPAMCASLLLAQVVDTASIWVLLLFARHYVTDVGFGLAMGYCQYSLVERLTWLQSVQCEHRQSLIQTDQIRLIARNLFNT</sequence>
<dbReference type="AlphaFoldDB" id="A0A3Q3J5X3"/>
<keyword evidence="2" id="KW-1185">Reference proteome</keyword>
<name>A0A3Q3J5X3_MONAL</name>
<reference evidence="1" key="2">
    <citation type="submission" date="2025-09" db="UniProtKB">
        <authorList>
            <consortium name="Ensembl"/>
        </authorList>
    </citation>
    <scope>IDENTIFICATION</scope>
</reference>
<dbReference type="Ensembl" id="ENSMALT00000008813.1">
    <property type="protein sequence ID" value="ENSMALP00000008632.1"/>
    <property type="gene ID" value="ENSMALG00000006142.1"/>
</dbReference>
<proteinExistence type="predicted"/>
<evidence type="ECO:0000313" key="2">
    <source>
        <dbReference type="Proteomes" id="UP000261600"/>
    </source>
</evidence>